<evidence type="ECO:0000313" key="2">
    <source>
        <dbReference type="Proteomes" id="UP001412067"/>
    </source>
</evidence>
<comment type="caution">
    <text evidence="1">The sequence shown here is derived from an EMBL/GenBank/DDBJ whole genome shotgun (WGS) entry which is preliminary data.</text>
</comment>
<accession>A0ABR2MFS3</accession>
<sequence length="59" mass="6104">MGGTSPGHGRARARPVLGGTSPEQEVLLLLQARARPVLGGTSPVHEVHTIVLLESIVKG</sequence>
<organism evidence="1 2">
    <name type="scientific">Platanthera guangdongensis</name>
    <dbReference type="NCBI Taxonomy" id="2320717"/>
    <lineage>
        <taxon>Eukaryota</taxon>
        <taxon>Viridiplantae</taxon>
        <taxon>Streptophyta</taxon>
        <taxon>Embryophyta</taxon>
        <taxon>Tracheophyta</taxon>
        <taxon>Spermatophyta</taxon>
        <taxon>Magnoliopsida</taxon>
        <taxon>Liliopsida</taxon>
        <taxon>Asparagales</taxon>
        <taxon>Orchidaceae</taxon>
        <taxon>Orchidoideae</taxon>
        <taxon>Orchideae</taxon>
        <taxon>Orchidinae</taxon>
        <taxon>Platanthera</taxon>
    </lineage>
</organism>
<dbReference type="Proteomes" id="UP001412067">
    <property type="component" value="Unassembled WGS sequence"/>
</dbReference>
<protein>
    <submittedName>
        <fullName evidence="1">Uncharacterized protein</fullName>
    </submittedName>
</protein>
<proteinExistence type="predicted"/>
<evidence type="ECO:0000313" key="1">
    <source>
        <dbReference type="EMBL" id="KAK8963012.1"/>
    </source>
</evidence>
<name>A0ABR2MFS3_9ASPA</name>
<reference evidence="1 2" key="1">
    <citation type="journal article" date="2022" name="Nat. Plants">
        <title>Genomes of leafy and leafless Platanthera orchids illuminate the evolution of mycoheterotrophy.</title>
        <authorList>
            <person name="Li M.H."/>
            <person name="Liu K.W."/>
            <person name="Li Z."/>
            <person name="Lu H.C."/>
            <person name="Ye Q.L."/>
            <person name="Zhang D."/>
            <person name="Wang J.Y."/>
            <person name="Li Y.F."/>
            <person name="Zhong Z.M."/>
            <person name="Liu X."/>
            <person name="Yu X."/>
            <person name="Liu D.K."/>
            <person name="Tu X.D."/>
            <person name="Liu B."/>
            <person name="Hao Y."/>
            <person name="Liao X.Y."/>
            <person name="Jiang Y.T."/>
            <person name="Sun W.H."/>
            <person name="Chen J."/>
            <person name="Chen Y.Q."/>
            <person name="Ai Y."/>
            <person name="Zhai J.W."/>
            <person name="Wu S.S."/>
            <person name="Zhou Z."/>
            <person name="Hsiao Y.Y."/>
            <person name="Wu W.L."/>
            <person name="Chen Y.Y."/>
            <person name="Lin Y.F."/>
            <person name="Hsu J.L."/>
            <person name="Li C.Y."/>
            <person name="Wang Z.W."/>
            <person name="Zhao X."/>
            <person name="Zhong W.Y."/>
            <person name="Ma X.K."/>
            <person name="Ma L."/>
            <person name="Huang J."/>
            <person name="Chen G.Z."/>
            <person name="Huang M.Z."/>
            <person name="Huang L."/>
            <person name="Peng D.H."/>
            <person name="Luo Y.B."/>
            <person name="Zou S.Q."/>
            <person name="Chen S.P."/>
            <person name="Lan S."/>
            <person name="Tsai W.C."/>
            <person name="Van de Peer Y."/>
            <person name="Liu Z.J."/>
        </authorList>
    </citation>
    <scope>NUCLEOTIDE SEQUENCE [LARGE SCALE GENOMIC DNA]</scope>
    <source>
        <strain evidence="1">Lor288</strain>
    </source>
</reference>
<dbReference type="EMBL" id="JBBWWR010000008">
    <property type="protein sequence ID" value="KAK8963012.1"/>
    <property type="molecule type" value="Genomic_DNA"/>
</dbReference>
<keyword evidence="2" id="KW-1185">Reference proteome</keyword>
<gene>
    <name evidence="1" type="ORF">KSP40_PGU012906</name>
</gene>